<proteinExistence type="predicted"/>
<feature type="region of interest" description="Disordered" evidence="1">
    <location>
        <begin position="1"/>
        <end position="138"/>
    </location>
</feature>
<accession>A0A6J4K6R2</accession>
<organism evidence="2">
    <name type="scientific">uncultured Gemmatimonadota bacterium</name>
    <dbReference type="NCBI Taxonomy" id="203437"/>
    <lineage>
        <taxon>Bacteria</taxon>
        <taxon>Pseudomonadati</taxon>
        <taxon>Gemmatimonadota</taxon>
        <taxon>environmental samples</taxon>
    </lineage>
</organism>
<feature type="compositionally biased region" description="Gly residues" evidence="1">
    <location>
        <begin position="91"/>
        <end position="102"/>
    </location>
</feature>
<name>A0A6J4K6R2_9BACT</name>
<feature type="non-terminal residue" evidence="2">
    <location>
        <position position="1"/>
    </location>
</feature>
<sequence length="138" mass="14102">ERDEVAGAGPGARPCRADDGGAGGGWRDSPVPPPAPPPPQPRRGRGRGDRPRGAHPGNVPGPVRAPLAVGPHARARVAVEQARPVGRARDGVGGLRRNGGRGVHARQPPAPPAGPAVRPAGARRRRRPPGLDDRQGGI</sequence>
<protein>
    <submittedName>
        <fullName evidence="2">Uncharacterized protein</fullName>
    </submittedName>
</protein>
<gene>
    <name evidence="2" type="ORF">AVDCRST_MAG89-187</name>
</gene>
<reference evidence="2" key="1">
    <citation type="submission" date="2020-02" db="EMBL/GenBank/DDBJ databases">
        <authorList>
            <person name="Meier V. D."/>
        </authorList>
    </citation>
    <scope>NUCLEOTIDE SEQUENCE</scope>
    <source>
        <strain evidence="2">AVDCRST_MAG89</strain>
    </source>
</reference>
<feature type="non-terminal residue" evidence="2">
    <location>
        <position position="138"/>
    </location>
</feature>
<evidence type="ECO:0000256" key="1">
    <source>
        <dbReference type="SAM" id="MobiDB-lite"/>
    </source>
</evidence>
<evidence type="ECO:0000313" key="2">
    <source>
        <dbReference type="EMBL" id="CAA9296830.1"/>
    </source>
</evidence>
<dbReference type="AlphaFoldDB" id="A0A6J4K6R2"/>
<feature type="compositionally biased region" description="Basic and acidic residues" evidence="1">
    <location>
        <begin position="129"/>
        <end position="138"/>
    </location>
</feature>
<dbReference type="EMBL" id="CADCTV010000041">
    <property type="protein sequence ID" value="CAA9296830.1"/>
    <property type="molecule type" value="Genomic_DNA"/>
</dbReference>
<feature type="compositionally biased region" description="Pro residues" evidence="1">
    <location>
        <begin position="30"/>
        <end position="41"/>
    </location>
</feature>